<accession>A0AAE3NTG0</accession>
<dbReference type="PANTHER" id="PTHR42796">
    <property type="entry name" value="FUMARYLACETOACETATE HYDROLASE DOMAIN-CONTAINING PROTEIN 2A-RELATED"/>
    <property type="match status" value="1"/>
</dbReference>
<dbReference type="RefSeq" id="WP_275567893.1">
    <property type="nucleotide sequence ID" value="NZ_JARGYC010000034.1"/>
</dbReference>
<sequence length="283" mass="30356">MKLISYVHLGEARFGAAVEGGIVDLTGLGGVETLREAIAADMAEEIADYLEGRAAELSFSNVTFLPVIPDPAKVLCIGVNYAEHKAETGRPDVEHPTVFTRFADTLLGHRQPLVKPHFSNRFDLEGELAVIVGRGGRNIPEDRALEHVAGYACFNDGSVRDWQRHTGQFTPGKNFPASGGFGPWMLTADEVEDYRTLPITSRLNGKVMQEATLADLIFPLERLIAYCSTFTALAPGDVIATGTPGGVGDKRVPPVYMGPGDLAEVDLGPVGTLVNPVIGEDDL</sequence>
<keyword evidence="5" id="KW-1185">Reference proteome</keyword>
<protein>
    <submittedName>
        <fullName evidence="4">Fumarylacetoacetate hydrolase family protein</fullName>
    </submittedName>
</protein>
<keyword evidence="2" id="KW-0479">Metal-binding</keyword>
<comment type="caution">
    <text evidence="4">The sequence shown here is derived from an EMBL/GenBank/DDBJ whole genome shotgun (WGS) entry which is preliminary data.</text>
</comment>
<name>A0AAE3NTG0_9RHOB</name>
<reference evidence="4" key="1">
    <citation type="submission" date="2023-03" db="EMBL/GenBank/DDBJ databases">
        <title>Multiphase analysis and comparison of six strains from genera Psychromarinibacter, Lutimaribacter, and Maritimibacter, including a novel species: Psychromarinibacter sediminicola sp. nov.</title>
        <authorList>
            <person name="Wang Y.-H."/>
            <person name="Ye M.-Q."/>
            <person name="Du Z.-J."/>
        </authorList>
    </citation>
    <scope>NUCLEOTIDE SEQUENCE</scope>
    <source>
        <strain evidence="4">C21-152</strain>
    </source>
</reference>
<evidence type="ECO:0000256" key="1">
    <source>
        <dbReference type="ARBA" id="ARBA00010211"/>
    </source>
</evidence>
<dbReference type="EMBL" id="JARGYC010000034">
    <property type="protein sequence ID" value="MDF0601752.1"/>
    <property type="molecule type" value="Genomic_DNA"/>
</dbReference>
<evidence type="ECO:0000313" key="4">
    <source>
        <dbReference type="EMBL" id="MDF0601752.1"/>
    </source>
</evidence>
<feature type="domain" description="Fumarylacetoacetase-like C-terminal" evidence="3">
    <location>
        <begin position="73"/>
        <end position="277"/>
    </location>
</feature>
<evidence type="ECO:0000259" key="3">
    <source>
        <dbReference type="Pfam" id="PF01557"/>
    </source>
</evidence>
<evidence type="ECO:0000313" key="5">
    <source>
        <dbReference type="Proteomes" id="UP001220964"/>
    </source>
</evidence>
<dbReference type="Pfam" id="PF01557">
    <property type="entry name" value="FAA_hydrolase"/>
    <property type="match status" value="1"/>
</dbReference>
<proteinExistence type="inferred from homology"/>
<keyword evidence="4" id="KW-0378">Hydrolase</keyword>
<dbReference type="InterPro" id="IPR036663">
    <property type="entry name" value="Fumarylacetoacetase_C_sf"/>
</dbReference>
<dbReference type="AlphaFoldDB" id="A0AAE3NTG0"/>
<dbReference type="Gene3D" id="3.90.850.10">
    <property type="entry name" value="Fumarylacetoacetase-like, C-terminal domain"/>
    <property type="match status" value="1"/>
</dbReference>
<gene>
    <name evidence="4" type="ORF">P1J78_13485</name>
</gene>
<dbReference type="GO" id="GO:0016787">
    <property type="term" value="F:hydrolase activity"/>
    <property type="evidence" value="ECO:0007669"/>
    <property type="project" value="UniProtKB-KW"/>
</dbReference>
<dbReference type="InterPro" id="IPR011234">
    <property type="entry name" value="Fumarylacetoacetase-like_C"/>
</dbReference>
<evidence type="ECO:0000256" key="2">
    <source>
        <dbReference type="ARBA" id="ARBA00022723"/>
    </source>
</evidence>
<dbReference type="SUPFAM" id="SSF56529">
    <property type="entry name" value="FAH"/>
    <property type="match status" value="1"/>
</dbReference>
<dbReference type="GO" id="GO:0046872">
    <property type="term" value="F:metal ion binding"/>
    <property type="evidence" value="ECO:0007669"/>
    <property type="project" value="UniProtKB-KW"/>
</dbReference>
<dbReference type="GO" id="GO:0044281">
    <property type="term" value="P:small molecule metabolic process"/>
    <property type="evidence" value="ECO:0007669"/>
    <property type="project" value="UniProtKB-ARBA"/>
</dbReference>
<dbReference type="PANTHER" id="PTHR42796:SF4">
    <property type="entry name" value="FUMARYLACETOACETATE HYDROLASE DOMAIN-CONTAINING PROTEIN 2A"/>
    <property type="match status" value="1"/>
</dbReference>
<organism evidence="4 5">
    <name type="scientific">Psychromarinibacter sediminicola</name>
    <dbReference type="NCBI Taxonomy" id="3033385"/>
    <lineage>
        <taxon>Bacteria</taxon>
        <taxon>Pseudomonadati</taxon>
        <taxon>Pseudomonadota</taxon>
        <taxon>Alphaproteobacteria</taxon>
        <taxon>Rhodobacterales</taxon>
        <taxon>Paracoccaceae</taxon>
        <taxon>Psychromarinibacter</taxon>
    </lineage>
</organism>
<dbReference type="Proteomes" id="UP001220964">
    <property type="component" value="Unassembled WGS sequence"/>
</dbReference>
<comment type="similarity">
    <text evidence="1">Belongs to the FAH family.</text>
</comment>
<dbReference type="InterPro" id="IPR051121">
    <property type="entry name" value="FAH"/>
</dbReference>